<evidence type="ECO:0000256" key="2">
    <source>
        <dbReference type="ARBA" id="ARBA00022723"/>
    </source>
</evidence>
<evidence type="ECO:0000256" key="3">
    <source>
        <dbReference type="ARBA" id="ARBA00023004"/>
    </source>
</evidence>
<gene>
    <name evidence="8" type="ORF">Pla8534_52380</name>
</gene>
<dbReference type="Proteomes" id="UP000317648">
    <property type="component" value="Chromosome"/>
</dbReference>
<dbReference type="InterPro" id="IPR013036">
    <property type="entry name" value="DUF1587"/>
</dbReference>
<feature type="compositionally biased region" description="Basic and acidic residues" evidence="5">
    <location>
        <begin position="203"/>
        <end position="218"/>
    </location>
</feature>
<evidence type="ECO:0000313" key="8">
    <source>
        <dbReference type="EMBL" id="QDU97392.1"/>
    </source>
</evidence>
<dbReference type="InterPro" id="IPR013039">
    <property type="entry name" value="DUF1588"/>
</dbReference>
<keyword evidence="1 4" id="KW-0349">Heme</keyword>
<dbReference type="GO" id="GO:0020037">
    <property type="term" value="F:heme binding"/>
    <property type="evidence" value="ECO:0007669"/>
    <property type="project" value="InterPro"/>
</dbReference>
<evidence type="ECO:0000313" key="9">
    <source>
        <dbReference type="Proteomes" id="UP000317648"/>
    </source>
</evidence>
<sequence length="849" mass="95000" precursor="true">MTCRTCLPLFVLFLLVIRSATGLAGEIPAGPGGYTSGVRPFFQAHCIRCHGSDVRKGDITLHALNGSLTPGPGLERWEVILDMLKSGQMPPEDEPQPAGADRQAVAQWIEASLRDGVQQAAQTAKAPTARRLTNFEYQNTMRDLLGFELNLLANLPEDPVKPYHFNNTAEFMLIGPEQMDRYLENARRAMASAIVDPGPPQVHRTERTWDPVDPPERGMQLDEIGVYGGARRYSAASGMGLKSWPETGEYRIRVTAAAILPPGIEEVPLRLVMGYGGLDRNQSTLQIAPVGSVQLRNTVDDLQTFEFRGRIENHPAEPGQVTEKGQQPSKMAITPQNLFDNGRLNDRLDPLEAPRVVVRSIVFEAPVADIWPPPHHTRILFASPLRTSDPEAYVRAVLDRFLTRAFRRPATPDEVERFFKIYEIFEADFATLEQAMRETLAMALVSPQFLYHTTAAPDAATRQYALASKLSYFLWGSMPDAELLDLAAEGRFDDPAVIDKQVRRLLADDRSRDFVDNFTTQWLSLQKLQSVAINTQLFPRFLYLVPRGERAGTETPYRPTIRDYMHAETVGFLRELIRRNASVLNLVDSDFAVLNEPLAAHYEIQGVQGIELRPVAIRPQDHLGGLLTQGSILVGNATGSSPHPIYRAVWLREAILGDEVKPPPADVPALADSAGDSADTAVNIKDLLALHRQKESCNDCHVRLDPWGIPFERYSAIGKFQPRIPPNGARVRGFRPEEDNSLADYQDYLASINTIEVDAVARVPHGPQVDGLQELKDYLLRERKAEIAENVIRRLLTYSLGRQLTYRDRFAVEPLLQQAQANDYPLRDMIVSICQSNLFREMDSPEKDE</sequence>
<dbReference type="RefSeq" id="WP_145056173.1">
    <property type="nucleotide sequence ID" value="NZ_CP036433.1"/>
</dbReference>
<dbReference type="KEGG" id="lcre:Pla8534_52380"/>
<evidence type="ECO:0000256" key="5">
    <source>
        <dbReference type="SAM" id="MobiDB-lite"/>
    </source>
</evidence>
<dbReference type="InterPro" id="IPR009056">
    <property type="entry name" value="Cyt_c-like_dom"/>
</dbReference>
<dbReference type="GO" id="GO:0046872">
    <property type="term" value="F:metal ion binding"/>
    <property type="evidence" value="ECO:0007669"/>
    <property type="project" value="UniProtKB-KW"/>
</dbReference>
<dbReference type="Pfam" id="PF07626">
    <property type="entry name" value="PSD3"/>
    <property type="match status" value="1"/>
</dbReference>
<evidence type="ECO:0000256" key="4">
    <source>
        <dbReference type="PROSITE-ProRule" id="PRU00433"/>
    </source>
</evidence>
<dbReference type="Pfam" id="PF07635">
    <property type="entry name" value="PSCyt1"/>
    <property type="match status" value="1"/>
</dbReference>
<dbReference type="InterPro" id="IPR013042">
    <property type="entry name" value="DUF1592"/>
</dbReference>
<organism evidence="8 9">
    <name type="scientific">Lignipirellula cremea</name>
    <dbReference type="NCBI Taxonomy" id="2528010"/>
    <lineage>
        <taxon>Bacteria</taxon>
        <taxon>Pseudomonadati</taxon>
        <taxon>Planctomycetota</taxon>
        <taxon>Planctomycetia</taxon>
        <taxon>Pirellulales</taxon>
        <taxon>Pirellulaceae</taxon>
        <taxon>Lignipirellula</taxon>
    </lineage>
</organism>
<evidence type="ECO:0000256" key="6">
    <source>
        <dbReference type="SAM" id="SignalP"/>
    </source>
</evidence>
<accession>A0A518DZX8</accession>
<dbReference type="InterPro" id="IPR036909">
    <property type="entry name" value="Cyt_c-like_dom_sf"/>
</dbReference>
<dbReference type="Pfam" id="PF07637">
    <property type="entry name" value="PSD5"/>
    <property type="match status" value="1"/>
</dbReference>
<dbReference type="AlphaFoldDB" id="A0A518DZX8"/>
<dbReference type="Pfam" id="PF07631">
    <property type="entry name" value="PSD4"/>
    <property type="match status" value="1"/>
</dbReference>
<keyword evidence="2 4" id="KW-0479">Metal-binding</keyword>
<dbReference type="SUPFAM" id="SSF46626">
    <property type="entry name" value="Cytochrome c"/>
    <property type="match status" value="1"/>
</dbReference>
<dbReference type="EMBL" id="CP036433">
    <property type="protein sequence ID" value="QDU97392.1"/>
    <property type="molecule type" value="Genomic_DNA"/>
</dbReference>
<dbReference type="Pfam" id="PF07624">
    <property type="entry name" value="PSD2"/>
    <property type="match status" value="1"/>
</dbReference>
<name>A0A518DZX8_9BACT</name>
<dbReference type="InterPro" id="IPR011478">
    <property type="entry name" value="DUF1585"/>
</dbReference>
<feature type="domain" description="Cytochrome c" evidence="7">
    <location>
        <begin position="25"/>
        <end position="113"/>
    </location>
</feature>
<protein>
    <recommendedName>
        <fullName evidence="7">Cytochrome c domain-containing protein</fullName>
    </recommendedName>
</protein>
<proteinExistence type="predicted"/>
<dbReference type="Pfam" id="PF07627">
    <property type="entry name" value="PSCyt3"/>
    <property type="match status" value="1"/>
</dbReference>
<keyword evidence="9" id="KW-1185">Reference proteome</keyword>
<dbReference type="InterPro" id="IPR011429">
    <property type="entry name" value="Cyt_c_Planctomycete-type"/>
</dbReference>
<dbReference type="InterPro" id="IPR013043">
    <property type="entry name" value="DUF1595"/>
</dbReference>
<feature type="region of interest" description="Disordered" evidence="5">
    <location>
        <begin position="195"/>
        <end position="218"/>
    </location>
</feature>
<feature type="chain" id="PRO_5022182240" description="Cytochrome c domain-containing protein" evidence="6">
    <location>
        <begin position="25"/>
        <end position="849"/>
    </location>
</feature>
<keyword evidence="3 4" id="KW-0408">Iron</keyword>
<reference evidence="8 9" key="1">
    <citation type="submission" date="2019-02" db="EMBL/GenBank/DDBJ databases">
        <title>Deep-cultivation of Planctomycetes and their phenomic and genomic characterization uncovers novel biology.</title>
        <authorList>
            <person name="Wiegand S."/>
            <person name="Jogler M."/>
            <person name="Boedeker C."/>
            <person name="Pinto D."/>
            <person name="Vollmers J."/>
            <person name="Rivas-Marin E."/>
            <person name="Kohn T."/>
            <person name="Peeters S.H."/>
            <person name="Heuer A."/>
            <person name="Rast P."/>
            <person name="Oberbeckmann S."/>
            <person name="Bunk B."/>
            <person name="Jeske O."/>
            <person name="Meyerdierks A."/>
            <person name="Storesund J.E."/>
            <person name="Kallscheuer N."/>
            <person name="Luecker S."/>
            <person name="Lage O.M."/>
            <person name="Pohl T."/>
            <person name="Merkel B.J."/>
            <person name="Hornburger P."/>
            <person name="Mueller R.-W."/>
            <person name="Bruemmer F."/>
            <person name="Labrenz M."/>
            <person name="Spormann A.M."/>
            <person name="Op den Camp H."/>
            <person name="Overmann J."/>
            <person name="Amann R."/>
            <person name="Jetten M.S.M."/>
            <person name="Mascher T."/>
            <person name="Medema M.H."/>
            <person name="Devos D.P."/>
            <person name="Kaster A.-K."/>
            <person name="Ovreas L."/>
            <person name="Rohde M."/>
            <person name="Galperin M.Y."/>
            <person name="Jogler C."/>
        </authorList>
    </citation>
    <scope>NUCLEOTIDE SEQUENCE [LARGE SCALE GENOMIC DNA]</scope>
    <source>
        <strain evidence="8 9">Pla85_3_4</strain>
    </source>
</reference>
<evidence type="ECO:0000259" key="7">
    <source>
        <dbReference type="PROSITE" id="PS51007"/>
    </source>
</evidence>
<dbReference type="GO" id="GO:0009055">
    <property type="term" value="F:electron transfer activity"/>
    <property type="evidence" value="ECO:0007669"/>
    <property type="project" value="InterPro"/>
</dbReference>
<feature type="signal peptide" evidence="6">
    <location>
        <begin position="1"/>
        <end position="24"/>
    </location>
</feature>
<dbReference type="PROSITE" id="PS51007">
    <property type="entry name" value="CYTC"/>
    <property type="match status" value="1"/>
</dbReference>
<keyword evidence="6" id="KW-0732">Signal</keyword>
<evidence type="ECO:0000256" key="1">
    <source>
        <dbReference type="ARBA" id="ARBA00022617"/>
    </source>
</evidence>
<dbReference type="OrthoDB" id="175242at2"/>